<name>A0A1B9G0W4_9TREE</name>
<accession>A0A1B9G0W4</accession>
<evidence type="ECO:0000256" key="1">
    <source>
        <dbReference type="SAM" id="MobiDB-lite"/>
    </source>
</evidence>
<feature type="compositionally biased region" description="Low complexity" evidence="1">
    <location>
        <begin position="10"/>
        <end position="23"/>
    </location>
</feature>
<dbReference type="GeneID" id="30210510"/>
<dbReference type="VEuPathDB" id="FungiDB:I302_06111"/>
<gene>
    <name evidence="2" type="ORF">I302_06111</name>
</gene>
<reference evidence="2" key="2">
    <citation type="submission" date="2014-01" db="EMBL/GenBank/DDBJ databases">
        <title>Evolution of pathogenesis and genome organization in the Tremellales.</title>
        <authorList>
            <person name="Cuomo C."/>
            <person name="Litvintseva A."/>
            <person name="Heitman J."/>
            <person name="Chen Y."/>
            <person name="Sun S."/>
            <person name="Springer D."/>
            <person name="Dromer F."/>
            <person name="Young S."/>
            <person name="Zeng Q."/>
            <person name="Chapman S."/>
            <person name="Gujja S."/>
            <person name="Saif S."/>
            <person name="Birren B."/>
        </authorList>
    </citation>
    <scope>NUCLEOTIDE SEQUENCE</scope>
    <source>
        <strain evidence="2">CBS 10118</strain>
    </source>
</reference>
<dbReference type="AlphaFoldDB" id="A0A1B9G0W4"/>
<dbReference type="KEGG" id="kbi:30210510"/>
<feature type="region of interest" description="Disordered" evidence="1">
    <location>
        <begin position="1"/>
        <end position="28"/>
    </location>
</feature>
<reference evidence="2" key="1">
    <citation type="submission" date="2013-07" db="EMBL/GenBank/DDBJ databases">
        <title>The Genome Sequence of Cryptococcus bestiolae CBS10118.</title>
        <authorList>
            <consortium name="The Broad Institute Genome Sequencing Platform"/>
            <person name="Cuomo C."/>
            <person name="Litvintseva A."/>
            <person name="Chen Y."/>
            <person name="Heitman J."/>
            <person name="Sun S."/>
            <person name="Springer D."/>
            <person name="Dromer F."/>
            <person name="Young S.K."/>
            <person name="Zeng Q."/>
            <person name="Gargeya S."/>
            <person name="Fitzgerald M."/>
            <person name="Abouelleil A."/>
            <person name="Alvarado L."/>
            <person name="Berlin A.M."/>
            <person name="Chapman S.B."/>
            <person name="Dewar J."/>
            <person name="Goldberg J."/>
            <person name="Griggs A."/>
            <person name="Gujja S."/>
            <person name="Hansen M."/>
            <person name="Howarth C."/>
            <person name="Imamovic A."/>
            <person name="Larimer J."/>
            <person name="McCowan C."/>
            <person name="Murphy C."/>
            <person name="Pearson M."/>
            <person name="Priest M."/>
            <person name="Roberts A."/>
            <person name="Saif S."/>
            <person name="Shea T."/>
            <person name="Sykes S."/>
            <person name="Wortman J."/>
            <person name="Nusbaum C."/>
            <person name="Birren B."/>
        </authorList>
    </citation>
    <scope>NUCLEOTIDE SEQUENCE [LARGE SCALE GENOMIC DNA]</scope>
    <source>
        <strain evidence="2">CBS 10118</strain>
    </source>
</reference>
<organism evidence="2">
    <name type="scientific">Kwoniella bestiolae CBS 10118</name>
    <dbReference type="NCBI Taxonomy" id="1296100"/>
    <lineage>
        <taxon>Eukaryota</taxon>
        <taxon>Fungi</taxon>
        <taxon>Dikarya</taxon>
        <taxon>Basidiomycota</taxon>
        <taxon>Agaricomycotina</taxon>
        <taxon>Tremellomycetes</taxon>
        <taxon>Tremellales</taxon>
        <taxon>Cryptococcaceae</taxon>
        <taxon>Kwoniella</taxon>
    </lineage>
</organism>
<protein>
    <submittedName>
        <fullName evidence="2">Uncharacterized protein</fullName>
    </submittedName>
</protein>
<dbReference type="EMBL" id="KI894022">
    <property type="protein sequence ID" value="OCF24650.1"/>
    <property type="molecule type" value="Genomic_DNA"/>
</dbReference>
<dbReference type="RefSeq" id="XP_019045720.2">
    <property type="nucleotide sequence ID" value="XM_019192723.2"/>
</dbReference>
<sequence length="281" mass="31701">MDSTTQVSLPPSFSSVPAGSSSPLDERHWPQARAEDAAQKFRNFVELYHQICEQRIKIDPEGTAEPDEQVLKQLLSGMYFLEDSDMDIIWEAASVSVDAALRTNDPSKRVLPFAFSLEDSTGRESPITSTFSNLDVFDAVENVNINSMSRMACTWARASFLATLQSDHKASSYGDPQMIDVDLFAKWEDIRMQYAQSKVDDAVRKLRDDVNSFTKVLEERARTDPSEPDEKVLSQLLSKTYGLSKPDRKHLWRAACASVDTALSNDDHPKKSYRSRLRLVI</sequence>
<evidence type="ECO:0000313" key="2">
    <source>
        <dbReference type="EMBL" id="OCF24650.1"/>
    </source>
</evidence>
<proteinExistence type="predicted"/>